<dbReference type="InterPro" id="IPR032549">
    <property type="entry name" value="DUF4939"/>
</dbReference>
<dbReference type="GeneTree" id="ENSGT01100000263720"/>
<dbReference type="Proteomes" id="UP000242638">
    <property type="component" value="Unassembled WGS sequence"/>
</dbReference>
<evidence type="ECO:0000313" key="2">
    <source>
        <dbReference type="Ensembl" id="ENSPREP00000024746.1"/>
    </source>
</evidence>
<reference evidence="2" key="2">
    <citation type="submission" date="2025-08" db="UniProtKB">
        <authorList>
            <consortium name="Ensembl"/>
        </authorList>
    </citation>
    <scope>IDENTIFICATION</scope>
    <source>
        <strain evidence="2">Guanapo</strain>
    </source>
</reference>
<dbReference type="Pfam" id="PF16297">
    <property type="entry name" value="DUF4939"/>
    <property type="match status" value="1"/>
</dbReference>
<keyword evidence="3" id="KW-1185">Reference proteome</keyword>
<protein>
    <recommendedName>
        <fullName evidence="1">DUF4939 domain-containing protein</fullName>
    </recommendedName>
</protein>
<accession>A0A3P9PSB4</accession>
<organism evidence="2 3">
    <name type="scientific">Poecilia reticulata</name>
    <name type="common">Guppy</name>
    <name type="synonym">Acanthophacelus reticulatus</name>
    <dbReference type="NCBI Taxonomy" id="8081"/>
    <lineage>
        <taxon>Eukaryota</taxon>
        <taxon>Metazoa</taxon>
        <taxon>Chordata</taxon>
        <taxon>Craniata</taxon>
        <taxon>Vertebrata</taxon>
        <taxon>Euteleostomi</taxon>
        <taxon>Actinopterygii</taxon>
        <taxon>Neopterygii</taxon>
        <taxon>Teleostei</taxon>
        <taxon>Neoteleostei</taxon>
        <taxon>Acanthomorphata</taxon>
        <taxon>Ovalentaria</taxon>
        <taxon>Atherinomorphae</taxon>
        <taxon>Cyprinodontiformes</taxon>
        <taxon>Poeciliidae</taxon>
        <taxon>Poeciliinae</taxon>
        <taxon>Poecilia</taxon>
    </lineage>
</organism>
<dbReference type="OMA" id="IWNANSI"/>
<feature type="domain" description="DUF4939" evidence="1">
    <location>
        <begin position="3"/>
        <end position="104"/>
    </location>
</feature>
<dbReference type="AlphaFoldDB" id="A0A3P9PSB4"/>
<reference evidence="3" key="1">
    <citation type="submission" date="2013-11" db="EMBL/GenBank/DDBJ databases">
        <title>The genomic landscape of the Guanapo guppy.</title>
        <authorList>
            <person name="Kuenstner A."/>
            <person name="Dreyer C."/>
        </authorList>
    </citation>
    <scope>NUCLEOTIDE SEQUENCE</scope>
    <source>
        <strain evidence="3">Guanapo</strain>
    </source>
</reference>
<name>A0A3P9PSB4_POERE</name>
<evidence type="ECO:0000259" key="1">
    <source>
        <dbReference type="Pfam" id="PF16297"/>
    </source>
</evidence>
<evidence type="ECO:0000313" key="3">
    <source>
        <dbReference type="Proteomes" id="UP000242638"/>
    </source>
</evidence>
<sequence>CFKRLQVILCLPSETDELWNQISLPTPVHYSGEIGKCGGFILQCSIVFCRTTDCFPDDSAKIAYMIGLLKGKALRWAEAKFNLASLSQIPFVTFLSELKQTFGYAV</sequence>
<reference evidence="2" key="3">
    <citation type="submission" date="2025-09" db="UniProtKB">
        <authorList>
            <consortium name="Ensembl"/>
        </authorList>
    </citation>
    <scope>IDENTIFICATION</scope>
    <source>
        <strain evidence="2">Guanapo</strain>
    </source>
</reference>
<dbReference type="Ensembl" id="ENSPRET00000024994.1">
    <property type="protein sequence ID" value="ENSPREP00000024746.1"/>
    <property type="gene ID" value="ENSPREG00000016708.1"/>
</dbReference>
<dbReference type="STRING" id="8081.ENSPREP00000024746"/>
<proteinExistence type="predicted"/>